<dbReference type="PANTHER" id="PTHR22916">
    <property type="entry name" value="GLYCOSYLTRANSFERASE"/>
    <property type="match status" value="1"/>
</dbReference>
<dbReference type="CDD" id="cd00761">
    <property type="entry name" value="Glyco_tranf_GTA_type"/>
    <property type="match status" value="1"/>
</dbReference>
<dbReference type="InterPro" id="IPR029044">
    <property type="entry name" value="Nucleotide-diphossugar_trans"/>
</dbReference>
<feature type="non-terminal residue" evidence="2">
    <location>
        <position position="88"/>
    </location>
</feature>
<name>A0A382XA40_9ZZZZ</name>
<feature type="domain" description="Glycosyltransferase 2-like" evidence="1">
    <location>
        <begin position="3"/>
        <end position="87"/>
    </location>
</feature>
<dbReference type="InterPro" id="IPR001173">
    <property type="entry name" value="Glyco_trans_2-like"/>
</dbReference>
<dbReference type="EMBL" id="UINC01166216">
    <property type="protein sequence ID" value="SVD68046.1"/>
    <property type="molecule type" value="Genomic_DNA"/>
</dbReference>
<dbReference type="Gene3D" id="3.90.550.10">
    <property type="entry name" value="Spore Coat Polysaccharide Biosynthesis Protein SpsA, Chain A"/>
    <property type="match status" value="1"/>
</dbReference>
<protein>
    <recommendedName>
        <fullName evidence="1">Glycosyltransferase 2-like domain-containing protein</fullName>
    </recommendedName>
</protein>
<organism evidence="2">
    <name type="scientific">marine metagenome</name>
    <dbReference type="NCBI Taxonomy" id="408172"/>
    <lineage>
        <taxon>unclassified sequences</taxon>
        <taxon>metagenomes</taxon>
        <taxon>ecological metagenomes</taxon>
    </lineage>
</organism>
<evidence type="ECO:0000313" key="2">
    <source>
        <dbReference type="EMBL" id="SVD68046.1"/>
    </source>
</evidence>
<dbReference type="AlphaFoldDB" id="A0A382XA40"/>
<dbReference type="GO" id="GO:0016758">
    <property type="term" value="F:hexosyltransferase activity"/>
    <property type="evidence" value="ECO:0007669"/>
    <property type="project" value="UniProtKB-ARBA"/>
</dbReference>
<dbReference type="SUPFAM" id="SSF53448">
    <property type="entry name" value="Nucleotide-diphospho-sugar transferases"/>
    <property type="match status" value="1"/>
</dbReference>
<sequence>MNCYNGEKYLREAIESVLAQTYQNWELIFWDNQSTDCSAEIFNSYIDKRLKYFYAPKHSLLYEARNWAAEKSSGNYIAFLDVDDYWEA</sequence>
<dbReference type="PANTHER" id="PTHR22916:SF3">
    <property type="entry name" value="UDP-GLCNAC:BETAGAL BETA-1,3-N-ACETYLGLUCOSAMINYLTRANSFERASE-LIKE PROTEIN 1"/>
    <property type="match status" value="1"/>
</dbReference>
<evidence type="ECO:0000259" key="1">
    <source>
        <dbReference type="Pfam" id="PF00535"/>
    </source>
</evidence>
<proteinExistence type="predicted"/>
<accession>A0A382XA40</accession>
<dbReference type="Pfam" id="PF00535">
    <property type="entry name" value="Glycos_transf_2"/>
    <property type="match status" value="1"/>
</dbReference>
<reference evidence="2" key="1">
    <citation type="submission" date="2018-05" db="EMBL/GenBank/DDBJ databases">
        <authorList>
            <person name="Lanie J.A."/>
            <person name="Ng W.-L."/>
            <person name="Kazmierczak K.M."/>
            <person name="Andrzejewski T.M."/>
            <person name="Davidsen T.M."/>
            <person name="Wayne K.J."/>
            <person name="Tettelin H."/>
            <person name="Glass J.I."/>
            <person name="Rusch D."/>
            <person name="Podicherti R."/>
            <person name="Tsui H.-C.T."/>
            <person name="Winkler M.E."/>
        </authorList>
    </citation>
    <scope>NUCLEOTIDE SEQUENCE</scope>
</reference>
<gene>
    <name evidence="2" type="ORF">METZ01_LOCUS420900</name>
</gene>